<dbReference type="GO" id="GO:0016491">
    <property type="term" value="F:oxidoreductase activity"/>
    <property type="evidence" value="ECO:0007669"/>
    <property type="project" value="UniProtKB-KW"/>
</dbReference>
<protein>
    <submittedName>
        <fullName evidence="3">Uncharacterized protein</fullName>
    </submittedName>
</protein>
<dbReference type="SUPFAM" id="SSF51735">
    <property type="entry name" value="NAD(P)-binding Rossmann-fold domains"/>
    <property type="match status" value="1"/>
</dbReference>
<gene>
    <name evidence="3" type="ORF">OEA41_010579</name>
</gene>
<keyword evidence="4" id="KW-1185">Reference proteome</keyword>
<dbReference type="AlphaFoldDB" id="A0AAD9Z035"/>
<evidence type="ECO:0000313" key="4">
    <source>
        <dbReference type="Proteomes" id="UP001276659"/>
    </source>
</evidence>
<comment type="similarity">
    <text evidence="1">Belongs to the short-chain dehydrogenases/reductases (SDR) family.</text>
</comment>
<dbReference type="Gene3D" id="3.40.50.720">
    <property type="entry name" value="NAD(P)-binding Rossmann-like Domain"/>
    <property type="match status" value="1"/>
</dbReference>
<keyword evidence="2" id="KW-0560">Oxidoreductase</keyword>
<evidence type="ECO:0000256" key="1">
    <source>
        <dbReference type="ARBA" id="ARBA00006484"/>
    </source>
</evidence>
<evidence type="ECO:0000256" key="2">
    <source>
        <dbReference type="ARBA" id="ARBA00023002"/>
    </source>
</evidence>
<dbReference type="PANTHER" id="PTHR24320">
    <property type="entry name" value="RETINOL DEHYDROGENASE"/>
    <property type="match status" value="1"/>
</dbReference>
<sequence>MAVPLGLTADGYEIQFGTNHVGHALLIKHMLPMMLRTAKDYGDARIVCLASTAFDIAPKAGIIFKDLRSTMDMGIWSTWTRYGQSKLANLLYGAQLAQHYPDLSVAVVHPGIIQTDLVNGLGFANKMLVRLTNIGQMKSPEEGAQNSLWAATVDKKSLKSGAYYLPVAEPGKHKKLSQDTKLAQELWDWTQKELEGHQL</sequence>
<dbReference type="EMBL" id="JASNWA010000011">
    <property type="protein sequence ID" value="KAK3167452.1"/>
    <property type="molecule type" value="Genomic_DNA"/>
</dbReference>
<dbReference type="InterPro" id="IPR036291">
    <property type="entry name" value="NAD(P)-bd_dom_sf"/>
</dbReference>
<name>A0AAD9Z035_9LECA</name>
<dbReference type="Proteomes" id="UP001276659">
    <property type="component" value="Unassembled WGS sequence"/>
</dbReference>
<dbReference type="PANTHER" id="PTHR24320:SF154">
    <property type="entry name" value="OXIDOREDUCTASE, SHORT-CHAIN DEHYDROGENASE_REDUCTASE FAMILY (AFU_ORTHOLOGUE AFUA_2G04560)"/>
    <property type="match status" value="1"/>
</dbReference>
<organism evidence="3 4">
    <name type="scientific">Lepraria neglecta</name>
    <dbReference type="NCBI Taxonomy" id="209136"/>
    <lineage>
        <taxon>Eukaryota</taxon>
        <taxon>Fungi</taxon>
        <taxon>Dikarya</taxon>
        <taxon>Ascomycota</taxon>
        <taxon>Pezizomycotina</taxon>
        <taxon>Lecanoromycetes</taxon>
        <taxon>OSLEUM clade</taxon>
        <taxon>Lecanoromycetidae</taxon>
        <taxon>Lecanorales</taxon>
        <taxon>Lecanorineae</taxon>
        <taxon>Stereocaulaceae</taxon>
        <taxon>Lepraria</taxon>
    </lineage>
</organism>
<accession>A0AAD9Z035</accession>
<evidence type="ECO:0000313" key="3">
    <source>
        <dbReference type="EMBL" id="KAK3167452.1"/>
    </source>
</evidence>
<proteinExistence type="inferred from homology"/>
<comment type="caution">
    <text evidence="3">The sequence shown here is derived from an EMBL/GenBank/DDBJ whole genome shotgun (WGS) entry which is preliminary data.</text>
</comment>
<reference evidence="3" key="1">
    <citation type="submission" date="2022-11" db="EMBL/GenBank/DDBJ databases">
        <title>Chromosomal genome sequence assembly and mating type (MAT) locus characterization of the leprose asexual lichenized fungus Lepraria neglecta (Nyl.) Erichsen.</title>
        <authorList>
            <person name="Allen J.L."/>
            <person name="Pfeffer B."/>
        </authorList>
    </citation>
    <scope>NUCLEOTIDE SEQUENCE</scope>
    <source>
        <strain evidence="3">Allen 5258</strain>
    </source>
</reference>